<sequence>MMTHALLARLRRLLFALPLRDRQGSVLVLTALSASALVAFCGLGMDVAVLYAERQAMQNAADAAAVGAAHAYAGGDSANYVAEGLSNAGQLGYVNGAGGVGVAIALPPSQGAFAGQSGYVEARISKVMTPTFMGLLMPSGWTVTLHAVAVATTSAQPGQTGSYCVLGLSGTAADTVQLDNNAVLPNSNCGIASNSTNASGLALSNNAVIAGSVAIGGTAYSLKNNAVIDGAVTTGVTTPDPYANVSVDTSGACTGQTASGNNNVTVNLTPGHFCSGLNFSNNAVVNMAAGVYVIDRQFSFFNNAVLNATGGVTLVLNGNYAVNIGNNAEINITAPTAGATSGIAIMGPRESCGATRQVFSNNAVFNIQGAVYFPSQEVDFENNATSDSNGCVQIIGKTVYFSNNVTLPTSCSGDGISQITPPINIKLVQ</sequence>
<gene>
    <name evidence="2" type="ORF">GALL_200790</name>
</gene>
<protein>
    <recommendedName>
        <fullName evidence="1">Putative Flp pilus-assembly TadG-like N-terminal domain-containing protein</fullName>
    </recommendedName>
</protein>
<dbReference type="InterPro" id="IPR028087">
    <property type="entry name" value="Tad_N"/>
</dbReference>
<proteinExistence type="predicted"/>
<feature type="domain" description="Putative Flp pilus-assembly TadG-like N-terminal" evidence="1">
    <location>
        <begin position="24"/>
        <end position="69"/>
    </location>
</feature>
<reference evidence="2" key="1">
    <citation type="submission" date="2016-10" db="EMBL/GenBank/DDBJ databases">
        <title>Sequence of Gallionella enrichment culture.</title>
        <authorList>
            <person name="Poehlein A."/>
            <person name="Muehling M."/>
            <person name="Daniel R."/>
        </authorList>
    </citation>
    <scope>NUCLEOTIDE SEQUENCE</scope>
</reference>
<dbReference type="EMBL" id="MLJW01000126">
    <property type="protein sequence ID" value="OIQ97897.1"/>
    <property type="molecule type" value="Genomic_DNA"/>
</dbReference>
<organism evidence="2">
    <name type="scientific">mine drainage metagenome</name>
    <dbReference type="NCBI Taxonomy" id="410659"/>
    <lineage>
        <taxon>unclassified sequences</taxon>
        <taxon>metagenomes</taxon>
        <taxon>ecological metagenomes</taxon>
    </lineage>
</organism>
<evidence type="ECO:0000313" key="2">
    <source>
        <dbReference type="EMBL" id="OIQ97897.1"/>
    </source>
</evidence>
<accession>A0A1J5RQ96</accession>
<comment type="caution">
    <text evidence="2">The sequence shown here is derived from an EMBL/GenBank/DDBJ whole genome shotgun (WGS) entry which is preliminary data.</text>
</comment>
<dbReference type="AlphaFoldDB" id="A0A1J5RQ96"/>
<evidence type="ECO:0000259" key="1">
    <source>
        <dbReference type="Pfam" id="PF13400"/>
    </source>
</evidence>
<name>A0A1J5RQ96_9ZZZZ</name>
<dbReference type="Pfam" id="PF13400">
    <property type="entry name" value="Tad"/>
    <property type="match status" value="1"/>
</dbReference>